<dbReference type="InterPro" id="IPR018483">
    <property type="entry name" value="Carb_kinase_FGGY_CS"/>
</dbReference>
<dbReference type="GO" id="GO:0042732">
    <property type="term" value="P:D-xylose metabolic process"/>
    <property type="evidence" value="ECO:0007669"/>
    <property type="project" value="UniProtKB-KW"/>
</dbReference>
<dbReference type="GO" id="GO:0004856">
    <property type="term" value="F:D-xylulokinase activity"/>
    <property type="evidence" value="ECO:0007669"/>
    <property type="project" value="UniProtKB-EC"/>
</dbReference>
<sequence length="494" mass="50894">MSGTHGLLVAGIDSSTQSCTVEIRRADDGALLGSGGAPHPVTHPPVSEQDPARWWSALTAALAAACADAGIDAGDIDAVSVGAQCHGMVVLDADDTVVRPAKLWNDTTSGPQAARLVAEYGAANWVAAIGLTPSAALTVTKLAWLAEHEPANLARLRTVLLPHDYLTFRLTGEKVTDRSEASGTGYYAAAQGRWLTEILERFVSADLNWAAALPRVLGPDETAGTVQASAAAELGLRTDVMVGAGGGDQHLGALGLGLRPGDVAYSFGTSGVVLTTTPDSVHDTSGWVDGVADAAGGYLPLVCTLNCTKVTDTFARVLGVTPPELGDLALAADPSRRRPVLVAYLDGERSPARPAAEGLLAGLTTDLTREDFALAVVEGVISGIVRGHQALTGAGIATGGEIVAAGGGARSTAYRQVLADQLGRPVHTRDAPEATARGACVQAAAVLTGRPVTRVRDAWCPPTTSTIEPRVERAVGLDPRYTPLADWRGADRPS</sequence>
<evidence type="ECO:0000256" key="5">
    <source>
        <dbReference type="ARBA" id="ARBA00022777"/>
    </source>
</evidence>
<evidence type="ECO:0000256" key="1">
    <source>
        <dbReference type="ARBA" id="ARBA00009156"/>
    </source>
</evidence>
<dbReference type="InterPro" id="IPR018484">
    <property type="entry name" value="FGGY_N"/>
</dbReference>
<evidence type="ECO:0000256" key="6">
    <source>
        <dbReference type="ARBA" id="ARBA00022840"/>
    </source>
</evidence>
<dbReference type="PANTHER" id="PTHR43095:SF5">
    <property type="entry name" value="XYLULOSE KINASE"/>
    <property type="match status" value="1"/>
</dbReference>
<dbReference type="Pfam" id="PF02782">
    <property type="entry name" value="FGGY_C"/>
    <property type="match status" value="1"/>
</dbReference>
<dbReference type="Pfam" id="PF00370">
    <property type="entry name" value="FGGY_N"/>
    <property type="match status" value="1"/>
</dbReference>
<dbReference type="Proteomes" id="UP000663801">
    <property type="component" value="Unassembled WGS sequence"/>
</dbReference>
<keyword evidence="2 9" id="KW-0859">Xylose metabolism</keyword>
<evidence type="ECO:0000256" key="7">
    <source>
        <dbReference type="ARBA" id="ARBA00023277"/>
    </source>
</evidence>
<dbReference type="NCBIfam" id="TIGR01312">
    <property type="entry name" value="XylB"/>
    <property type="match status" value="1"/>
</dbReference>
<feature type="domain" description="Carbohydrate kinase FGGY C-terminal" evidence="11">
    <location>
        <begin position="264"/>
        <end position="445"/>
    </location>
</feature>
<name>A0A938YSA6_9ACTN</name>
<dbReference type="AlphaFoldDB" id="A0A938YSA6"/>
<dbReference type="InterPro" id="IPR018485">
    <property type="entry name" value="FGGY_C"/>
</dbReference>
<dbReference type="CDD" id="cd07809">
    <property type="entry name" value="ASKHA_NBD_FGGY_BaXK-like"/>
    <property type="match status" value="1"/>
</dbReference>
<dbReference type="PROSITE" id="PS00445">
    <property type="entry name" value="FGGY_KINASES_2"/>
    <property type="match status" value="1"/>
</dbReference>
<dbReference type="InterPro" id="IPR006000">
    <property type="entry name" value="Xylulokinase"/>
</dbReference>
<dbReference type="InterPro" id="IPR043129">
    <property type="entry name" value="ATPase_NBD"/>
</dbReference>
<proteinExistence type="inferred from homology"/>
<dbReference type="InterPro" id="IPR000577">
    <property type="entry name" value="Carb_kinase_FGGY"/>
</dbReference>
<dbReference type="PANTHER" id="PTHR43095">
    <property type="entry name" value="SUGAR KINASE"/>
    <property type="match status" value="1"/>
</dbReference>
<evidence type="ECO:0000313" key="12">
    <source>
        <dbReference type="EMBL" id="MBM9477955.1"/>
    </source>
</evidence>
<keyword evidence="5 8" id="KW-0418">Kinase</keyword>
<accession>A0A938YSA6</accession>
<keyword evidence="13" id="KW-1185">Reference proteome</keyword>
<comment type="caution">
    <text evidence="12">The sequence shown here is derived from an EMBL/GenBank/DDBJ whole genome shotgun (WGS) entry which is preliminary data.</text>
</comment>
<dbReference type="GO" id="GO:0005997">
    <property type="term" value="P:xylulose metabolic process"/>
    <property type="evidence" value="ECO:0007669"/>
    <property type="project" value="InterPro"/>
</dbReference>
<feature type="domain" description="Carbohydrate kinase FGGY N-terminal" evidence="10">
    <location>
        <begin position="11"/>
        <end position="255"/>
    </location>
</feature>
<evidence type="ECO:0000256" key="9">
    <source>
        <dbReference type="RuleBase" id="RU364073"/>
    </source>
</evidence>
<evidence type="ECO:0000256" key="8">
    <source>
        <dbReference type="RuleBase" id="RU003733"/>
    </source>
</evidence>
<evidence type="ECO:0000313" key="13">
    <source>
        <dbReference type="Proteomes" id="UP000663801"/>
    </source>
</evidence>
<comment type="similarity">
    <text evidence="1 8">Belongs to the FGGY kinase family.</text>
</comment>
<keyword evidence="6 9" id="KW-0067">ATP-binding</keyword>
<comment type="catalytic activity">
    <reaction evidence="9">
        <text>D-xylulose + ATP = D-xylulose 5-phosphate + ADP + H(+)</text>
        <dbReference type="Rhea" id="RHEA:10964"/>
        <dbReference type="ChEBI" id="CHEBI:15378"/>
        <dbReference type="ChEBI" id="CHEBI:17140"/>
        <dbReference type="ChEBI" id="CHEBI:30616"/>
        <dbReference type="ChEBI" id="CHEBI:57737"/>
        <dbReference type="ChEBI" id="CHEBI:456216"/>
        <dbReference type="EC" id="2.7.1.17"/>
    </reaction>
</comment>
<dbReference type="EMBL" id="JAERWL010000014">
    <property type="protein sequence ID" value="MBM9477955.1"/>
    <property type="molecule type" value="Genomic_DNA"/>
</dbReference>
<evidence type="ECO:0000256" key="3">
    <source>
        <dbReference type="ARBA" id="ARBA00022679"/>
    </source>
</evidence>
<dbReference type="InterPro" id="IPR050406">
    <property type="entry name" value="FGGY_Carb_Kinase"/>
</dbReference>
<keyword evidence="4 9" id="KW-0547">Nucleotide-binding</keyword>
<dbReference type="SUPFAM" id="SSF53067">
    <property type="entry name" value="Actin-like ATPase domain"/>
    <property type="match status" value="2"/>
</dbReference>
<reference evidence="12" key="1">
    <citation type="submission" date="2021-01" db="EMBL/GenBank/DDBJ databases">
        <title>KCTC 19127 draft genome.</title>
        <authorList>
            <person name="An D."/>
        </authorList>
    </citation>
    <scope>NUCLEOTIDE SEQUENCE</scope>
    <source>
        <strain evidence="12">KCTC 19127</strain>
    </source>
</reference>
<evidence type="ECO:0000259" key="10">
    <source>
        <dbReference type="Pfam" id="PF00370"/>
    </source>
</evidence>
<keyword evidence="3 8" id="KW-0808">Transferase</keyword>
<evidence type="ECO:0000256" key="2">
    <source>
        <dbReference type="ARBA" id="ARBA00022629"/>
    </source>
</evidence>
<dbReference type="EC" id="2.7.1.17" evidence="9"/>
<protein>
    <recommendedName>
        <fullName evidence="9">Xylulose kinase</fullName>
        <shortName evidence="9">Xylulokinase</shortName>
        <ecNumber evidence="9">2.7.1.17</ecNumber>
    </recommendedName>
</protein>
<dbReference type="RefSeq" id="WP_205258078.1">
    <property type="nucleotide sequence ID" value="NZ_BAAAPV010000002.1"/>
</dbReference>
<evidence type="ECO:0000256" key="4">
    <source>
        <dbReference type="ARBA" id="ARBA00022741"/>
    </source>
</evidence>
<organism evidence="12 13">
    <name type="scientific">Nakamurella flavida</name>
    <dbReference type="NCBI Taxonomy" id="363630"/>
    <lineage>
        <taxon>Bacteria</taxon>
        <taxon>Bacillati</taxon>
        <taxon>Actinomycetota</taxon>
        <taxon>Actinomycetes</taxon>
        <taxon>Nakamurellales</taxon>
        <taxon>Nakamurellaceae</taxon>
        <taxon>Nakamurella</taxon>
    </lineage>
</organism>
<gene>
    <name evidence="9 12" type="primary">xylB</name>
    <name evidence="12" type="ORF">JL107_16015</name>
</gene>
<evidence type="ECO:0000259" key="11">
    <source>
        <dbReference type="Pfam" id="PF02782"/>
    </source>
</evidence>
<dbReference type="GO" id="GO:0005524">
    <property type="term" value="F:ATP binding"/>
    <property type="evidence" value="ECO:0007669"/>
    <property type="project" value="UniProtKB-KW"/>
</dbReference>
<keyword evidence="7 9" id="KW-0119">Carbohydrate metabolism</keyword>
<dbReference type="Gene3D" id="3.30.420.40">
    <property type="match status" value="2"/>
</dbReference>
<dbReference type="PIRSF" id="PIRSF000538">
    <property type="entry name" value="GlpK"/>
    <property type="match status" value="1"/>
</dbReference>